<feature type="binding site" evidence="13">
    <location>
        <position position="479"/>
    </location>
    <ligand>
        <name>NADP(+)</name>
        <dbReference type="ChEBI" id="CHEBI:58349"/>
    </ligand>
</feature>
<dbReference type="HAMAP" id="MF_03178">
    <property type="entry name" value="NDOR1"/>
    <property type="match status" value="1"/>
</dbReference>
<comment type="similarity">
    <text evidence="13">Belongs to the NADPH-dependent diflavin oxidoreductase NDOR1 family.</text>
</comment>
<dbReference type="InterPro" id="IPR008254">
    <property type="entry name" value="Flavodoxin/NO_synth"/>
</dbReference>
<feature type="domain" description="Flavodoxin-like" evidence="14">
    <location>
        <begin position="26"/>
        <end position="170"/>
    </location>
</feature>
<accession>A0A9J7LM79</accession>
<keyword evidence="16" id="KW-1185">Reference proteome</keyword>
<proteinExistence type="inferred from homology"/>
<comment type="function">
    <text evidence="13">NADPH-dependent reductase which is a central component of the cytosolic iron-sulfur (Fe-S) protein assembly (CIA) machinery. Transfers electrons from NADPH via its FAD and FMN prosthetic groups to the [2Fe-2S] cluster of the anamorsin/DRE2 homolog, another key component of the CIA machinery. In turn, this reduced cluster provides electrons for assembly of cytosolic iron-sulfur cluster proteins.</text>
</comment>
<dbReference type="InterPro" id="IPR029039">
    <property type="entry name" value="Flavoprotein-like_sf"/>
</dbReference>
<evidence type="ECO:0000256" key="12">
    <source>
        <dbReference type="ARBA" id="ARBA00063044"/>
    </source>
</evidence>
<feature type="binding site" evidence="13">
    <location>
        <begin position="435"/>
        <end position="438"/>
    </location>
    <ligand>
        <name>FAD</name>
        <dbReference type="ChEBI" id="CHEBI:57692"/>
    </ligand>
</feature>
<dbReference type="InterPro" id="IPR001709">
    <property type="entry name" value="Flavoprot_Pyr_Nucl_cyt_Rdtase"/>
</dbReference>
<evidence type="ECO:0000256" key="9">
    <source>
        <dbReference type="ARBA" id="ARBA00023002"/>
    </source>
</evidence>
<feature type="binding site" evidence="13">
    <location>
        <begin position="79"/>
        <end position="82"/>
    </location>
    <ligand>
        <name>FMN</name>
        <dbReference type="ChEBI" id="CHEBI:58210"/>
    </ligand>
</feature>
<evidence type="ECO:0000256" key="8">
    <source>
        <dbReference type="ARBA" id="ARBA00022857"/>
    </source>
</evidence>
<comment type="catalytic activity">
    <reaction evidence="10">
        <text>2 oxidized [2Fe-2S]-[protein] + NADPH = 2 reduced [2Fe-2S]-[protein] + NADP(+) + H(+)</text>
        <dbReference type="Rhea" id="RHEA:67716"/>
        <dbReference type="Rhea" id="RHEA-COMP:17327"/>
        <dbReference type="Rhea" id="RHEA-COMP:17328"/>
        <dbReference type="ChEBI" id="CHEBI:15378"/>
        <dbReference type="ChEBI" id="CHEBI:33737"/>
        <dbReference type="ChEBI" id="CHEBI:33738"/>
        <dbReference type="ChEBI" id="CHEBI:57783"/>
        <dbReference type="ChEBI" id="CHEBI:58349"/>
    </reaction>
    <physiologicalReaction direction="left-to-right" evidence="10">
        <dbReference type="Rhea" id="RHEA:67717"/>
    </physiologicalReaction>
</comment>
<gene>
    <name evidence="17" type="primary">LOC118421502</name>
</gene>
<reference evidence="16" key="1">
    <citation type="journal article" date="2020" name="Nat. Ecol. Evol.">
        <title>Deeply conserved synteny resolves early events in vertebrate evolution.</title>
        <authorList>
            <person name="Simakov O."/>
            <person name="Marletaz F."/>
            <person name="Yue J.X."/>
            <person name="O'Connell B."/>
            <person name="Jenkins J."/>
            <person name="Brandt A."/>
            <person name="Calef R."/>
            <person name="Tung C.H."/>
            <person name="Huang T.K."/>
            <person name="Schmutz J."/>
            <person name="Satoh N."/>
            <person name="Yu J.K."/>
            <person name="Putnam N.H."/>
            <person name="Green R.E."/>
            <person name="Rokhsar D.S."/>
        </authorList>
    </citation>
    <scope>NUCLEOTIDE SEQUENCE [LARGE SCALE GENOMIC DNA]</scope>
    <source>
        <strain evidence="16">S238N-H82</strain>
    </source>
</reference>
<evidence type="ECO:0000256" key="5">
    <source>
        <dbReference type="ARBA" id="ARBA00022630"/>
    </source>
</evidence>
<reference evidence="17" key="2">
    <citation type="submission" date="2025-08" db="UniProtKB">
        <authorList>
            <consortium name="RefSeq"/>
        </authorList>
    </citation>
    <scope>IDENTIFICATION</scope>
    <source>
        <strain evidence="17">S238N-H82</strain>
        <tissue evidence="17">Testes</tissue>
    </source>
</reference>
<feature type="binding site" evidence="13">
    <location>
        <position position="577"/>
    </location>
    <ligand>
        <name>NADP(+)</name>
        <dbReference type="ChEBI" id="CHEBI:58349"/>
    </ligand>
</feature>
<keyword evidence="7 13" id="KW-0274">FAD</keyword>
<sequence length="616" mass="70034">MAEVISQREQRNLFLTSSVPMESRQLTVLYGSQTGTAQDVAERVAREAKRRHFSTKVLAMDQYPIASLIHEAMVIFVCSTTGQGDEPDNMKVFWKFLLRKNLPSNSLCQLNFAVLGLGDSSYQKFNFVAKKLQKRLLQLGGNPLHTLGLADDQHDLGPDAVVDPWLNSLWNKVLSLYPLPPDKAIISEHILPPPRYKVKFVDGDQDSINGLHVPTDSNITGPSQNNPFYARLVSNDRITADDHWQDVRLIKLDVSGSGLSHAAGDVVMIQPPNLPDEVQTFIQLLKLNPQDRVILQQNDPDVQLPPSLPQPCTIQHLVEQYWDIHAVPRRWFFTLLSYFADDEMEKEKFQEFSTAEGQEELYSYCNRPRRTTLEVLQDFPHVINTIPVDYLFDLIPPIQPRAFSIASSLKAHPNEVHVLMAVVQYRTKMVTPRRGLCSTWLSSLNPQKDDVRVPMWVRRGTISFPKTPATPVIMVGPGTGLAPFRGFIQERTTLGIGGNVLFFGCRNKDKDFFCASEWQPLVEKGFLSLYTAFSRDQEEKVYVQQRIKENGAVIWDLIHNQEAWIFVAGNAKQMPTDVQSALQSVLMDHGNMGETEADRYIHSLEHRRRYQVEAWS</sequence>
<dbReference type="InterPro" id="IPR017938">
    <property type="entry name" value="Riboflavin_synthase-like_b-brl"/>
</dbReference>
<dbReference type="Pfam" id="PF00175">
    <property type="entry name" value="NAD_binding_1"/>
    <property type="match status" value="1"/>
</dbReference>
<dbReference type="PRINTS" id="PR00371">
    <property type="entry name" value="FPNCR"/>
</dbReference>
<dbReference type="GO" id="GO:0160246">
    <property type="term" value="F:NADPH-iron-sulfur [2Fe-2S] protein oxidoreductase activity"/>
    <property type="evidence" value="ECO:0007669"/>
    <property type="project" value="InterPro"/>
</dbReference>
<dbReference type="GO" id="GO:0016491">
    <property type="term" value="F:oxidoreductase activity"/>
    <property type="evidence" value="ECO:0000318"/>
    <property type="project" value="GO_Central"/>
</dbReference>
<evidence type="ECO:0000313" key="16">
    <source>
        <dbReference type="Proteomes" id="UP000001554"/>
    </source>
</evidence>
<comment type="cofactor">
    <cofactor evidence="1 13">
        <name>FMN</name>
        <dbReference type="ChEBI" id="CHEBI:58210"/>
    </cofactor>
</comment>
<comment type="function">
    <text evidence="11">NADPH-dependent reductase which is a central component of the cytosolic iron-sulfur (Fe-S) protein assembly (CIA) machinery. Transfers electrons from NADPH via its FAD and FMN prosthetic groups to the [2Fe-2S] cluster of CIAPIN1, another key component of the CIA machinery. In turn, this reduced cluster provides electrons for assembly of cytosolic iron-sulfur cluster proteins. It can also reduce the [2Fe-2S] cluster of CISD1 and activate this protein implicated in Fe/S cluster repair. In vitro can fully activate methionine synthase/MTR in the presence of soluble cytochrome b5/CYB5A.</text>
</comment>
<evidence type="ECO:0000256" key="13">
    <source>
        <dbReference type="HAMAP-Rule" id="MF_03178"/>
    </source>
</evidence>
<dbReference type="AlphaFoldDB" id="A0A9J7LM79"/>
<dbReference type="Gene3D" id="3.40.50.80">
    <property type="entry name" value="Nucleotide-binding domain of ferredoxin-NADP reductase (FNR) module"/>
    <property type="match status" value="1"/>
</dbReference>
<dbReference type="Pfam" id="PF00258">
    <property type="entry name" value="Flavodoxin_1"/>
    <property type="match status" value="1"/>
</dbReference>
<name>A0A9J7LM79_BRAFL</name>
<dbReference type="GO" id="GO:0005829">
    <property type="term" value="C:cytosol"/>
    <property type="evidence" value="ECO:0000318"/>
    <property type="project" value="GO_Central"/>
</dbReference>
<dbReference type="GO" id="GO:0050661">
    <property type="term" value="F:NADP binding"/>
    <property type="evidence" value="ECO:0007669"/>
    <property type="project" value="UniProtKB-UniRule"/>
</dbReference>
<dbReference type="GO" id="GO:0050660">
    <property type="term" value="F:flavin adenine dinucleotide binding"/>
    <property type="evidence" value="ECO:0000318"/>
    <property type="project" value="GO_Central"/>
</dbReference>
<feature type="domain" description="FAD-binding FR-type" evidence="15">
    <location>
        <begin position="225"/>
        <end position="465"/>
    </location>
</feature>
<feature type="binding site" evidence="13">
    <location>
        <position position="615"/>
    </location>
    <ligand>
        <name>FAD</name>
        <dbReference type="ChEBI" id="CHEBI:57692"/>
    </ligand>
</feature>
<evidence type="ECO:0000256" key="1">
    <source>
        <dbReference type="ARBA" id="ARBA00001917"/>
    </source>
</evidence>
<evidence type="ECO:0000256" key="11">
    <source>
        <dbReference type="ARBA" id="ARBA00059862"/>
    </source>
</evidence>
<dbReference type="GO" id="GO:0016226">
    <property type="term" value="P:iron-sulfur cluster assembly"/>
    <property type="evidence" value="ECO:0007669"/>
    <property type="project" value="UniProtKB-UniRule"/>
</dbReference>
<evidence type="ECO:0000256" key="2">
    <source>
        <dbReference type="ARBA" id="ARBA00001974"/>
    </source>
</evidence>
<dbReference type="InterPro" id="IPR003097">
    <property type="entry name" value="CysJ-like_FAD-binding"/>
</dbReference>
<dbReference type="PROSITE" id="PS50902">
    <property type="entry name" value="FLAVODOXIN_LIKE"/>
    <property type="match status" value="1"/>
</dbReference>
<dbReference type="GO" id="GO:0010181">
    <property type="term" value="F:FMN binding"/>
    <property type="evidence" value="ECO:0000318"/>
    <property type="project" value="GO_Central"/>
</dbReference>
<feature type="binding site" evidence="13">
    <location>
        <begin position="117"/>
        <end position="126"/>
    </location>
    <ligand>
        <name>FMN</name>
        <dbReference type="ChEBI" id="CHEBI:58210"/>
    </ligand>
</feature>
<evidence type="ECO:0000256" key="7">
    <source>
        <dbReference type="ARBA" id="ARBA00022827"/>
    </source>
</evidence>
<dbReference type="SUPFAM" id="SSF52218">
    <property type="entry name" value="Flavoproteins"/>
    <property type="match status" value="1"/>
</dbReference>
<keyword evidence="6 13" id="KW-0288">FMN</keyword>
<keyword evidence="4 13" id="KW-0963">Cytoplasm</keyword>
<dbReference type="Gene3D" id="2.40.30.10">
    <property type="entry name" value="Translation factors"/>
    <property type="match status" value="1"/>
</dbReference>
<keyword evidence="5 13" id="KW-0285">Flavoprotein</keyword>
<dbReference type="GeneID" id="118421502"/>
<dbReference type="FunFam" id="1.20.990.10:FF:000008">
    <property type="entry name" value="NADPH-dependent diflavin oxidoreductase 1"/>
    <property type="match status" value="1"/>
</dbReference>
<evidence type="ECO:0000256" key="10">
    <source>
        <dbReference type="ARBA" id="ARBA00052174"/>
    </source>
</evidence>
<feature type="binding site" evidence="13">
    <location>
        <position position="152"/>
    </location>
    <ligand>
        <name>FMN</name>
        <dbReference type="ChEBI" id="CHEBI:58210"/>
    </ligand>
</feature>
<dbReference type="Proteomes" id="UP000001554">
    <property type="component" value="Chromosome 8"/>
</dbReference>
<dbReference type="Gene3D" id="3.40.50.360">
    <property type="match status" value="1"/>
</dbReference>
<evidence type="ECO:0000313" key="17">
    <source>
        <dbReference type="RefSeq" id="XP_035684708.1"/>
    </source>
</evidence>
<dbReference type="SUPFAM" id="SSF63380">
    <property type="entry name" value="Riboflavin synthase domain-like"/>
    <property type="match status" value="1"/>
</dbReference>
<comment type="similarity">
    <text evidence="13">In the N-terminal section; belongs to the flavodoxin family.</text>
</comment>
<feature type="binding site" evidence="13">
    <location>
        <begin position="32"/>
        <end position="37"/>
    </location>
    <ligand>
        <name>FMN</name>
        <dbReference type="ChEBI" id="CHEBI:58210"/>
    </ligand>
</feature>
<protein>
    <recommendedName>
        <fullName evidence="13">NADPH-dependent diflavin oxidoreductase 1</fullName>
        <ecNumber evidence="13">1.18.1.-</ecNumber>
    </recommendedName>
    <alternativeName>
        <fullName evidence="13">NADPH-dependent FMN and FAD-containing oxidoreductase</fullName>
    </alternativeName>
</protein>
<dbReference type="InterPro" id="IPR039261">
    <property type="entry name" value="FNR_nucleotide-bd"/>
</dbReference>
<dbReference type="OMA" id="DIMSIPR"/>
<evidence type="ECO:0000256" key="4">
    <source>
        <dbReference type="ARBA" id="ARBA00022490"/>
    </source>
</evidence>
<dbReference type="KEGG" id="bfo:118421502"/>
<evidence type="ECO:0000256" key="6">
    <source>
        <dbReference type="ARBA" id="ARBA00022643"/>
    </source>
</evidence>
<comment type="similarity">
    <text evidence="13">In the C-terminal section; belongs to the flavoprotein pyridine nucleotide cytochrome reductase family.</text>
</comment>
<comment type="subcellular location">
    <subcellularLocation>
        <location evidence="3 13">Cytoplasm</location>
    </subcellularLocation>
</comment>
<dbReference type="InterPro" id="IPR001433">
    <property type="entry name" value="OxRdtase_FAD/NAD-bd"/>
</dbReference>
<dbReference type="Gene3D" id="1.20.990.10">
    <property type="entry name" value="NADPH-cytochrome p450 Reductase, Chain A, domain 3"/>
    <property type="match status" value="1"/>
</dbReference>
<dbReference type="PRINTS" id="PR00369">
    <property type="entry name" value="FLAVODOXIN"/>
</dbReference>
<dbReference type="FunFam" id="3.40.50.360:FF:000015">
    <property type="entry name" value="NADPH-dependent diflavin oxidoreductase 1"/>
    <property type="match status" value="1"/>
</dbReference>
<dbReference type="Pfam" id="PF00667">
    <property type="entry name" value="FAD_binding_1"/>
    <property type="match status" value="1"/>
</dbReference>
<evidence type="ECO:0000256" key="3">
    <source>
        <dbReference type="ARBA" id="ARBA00004496"/>
    </source>
</evidence>
<dbReference type="RefSeq" id="XP_035684708.1">
    <property type="nucleotide sequence ID" value="XM_035828815.1"/>
</dbReference>
<organism evidence="16 17">
    <name type="scientific">Branchiostoma floridae</name>
    <name type="common">Florida lancelet</name>
    <name type="synonym">Amphioxus</name>
    <dbReference type="NCBI Taxonomy" id="7739"/>
    <lineage>
        <taxon>Eukaryota</taxon>
        <taxon>Metazoa</taxon>
        <taxon>Chordata</taxon>
        <taxon>Cephalochordata</taxon>
        <taxon>Leptocardii</taxon>
        <taxon>Amphioxiformes</taxon>
        <taxon>Branchiostomatidae</taxon>
        <taxon>Branchiostoma</taxon>
    </lineage>
</organism>
<dbReference type="InterPro" id="IPR023173">
    <property type="entry name" value="NADPH_Cyt_P450_Rdtase_alpha"/>
</dbReference>
<dbReference type="PANTHER" id="PTHR19384">
    <property type="entry name" value="NITRIC OXIDE SYNTHASE-RELATED"/>
    <property type="match status" value="1"/>
</dbReference>
<feature type="binding site" evidence="13">
    <location>
        <begin position="534"/>
        <end position="535"/>
    </location>
    <ligand>
        <name>NADP(+)</name>
        <dbReference type="ChEBI" id="CHEBI:58349"/>
    </ligand>
</feature>
<dbReference type="EC" id="1.18.1.-" evidence="13"/>
<comment type="subunit">
    <text evidence="12">Interacts with CIAPIN1; as part of the cytosolic iron-sulfur (Fe-S) protein assembly (CIA) machinery. Interacts with DCPS.</text>
</comment>
<dbReference type="GO" id="GO:0005634">
    <property type="term" value="C:nucleus"/>
    <property type="evidence" value="ECO:0007669"/>
    <property type="project" value="UniProtKB-ARBA"/>
</dbReference>
<feature type="binding site" evidence="13">
    <location>
        <begin position="401"/>
        <end position="404"/>
    </location>
    <ligand>
        <name>FAD</name>
        <dbReference type="ChEBI" id="CHEBI:57692"/>
    </ligand>
</feature>
<dbReference type="InterPro" id="IPR017927">
    <property type="entry name" value="FAD-bd_FR_type"/>
</dbReference>
<dbReference type="PANTHER" id="PTHR19384:SF10">
    <property type="entry name" value="NADPH-DEPENDENT DIFLAVIN OXIDOREDUCTASE 1"/>
    <property type="match status" value="1"/>
</dbReference>
<dbReference type="PROSITE" id="PS51384">
    <property type="entry name" value="FAD_FR"/>
    <property type="match status" value="1"/>
</dbReference>
<dbReference type="OrthoDB" id="1856718at2759"/>
<keyword evidence="9 13" id="KW-0560">Oxidoreductase</keyword>
<dbReference type="InterPro" id="IPR028879">
    <property type="entry name" value="NDOR1"/>
</dbReference>
<dbReference type="InterPro" id="IPR001094">
    <property type="entry name" value="Flavdoxin-like"/>
</dbReference>
<keyword evidence="8 13" id="KW-0521">NADP</keyword>
<dbReference type="FunFam" id="3.40.50.80:FF:000001">
    <property type="entry name" value="NADPH--cytochrome P450 reductase 1"/>
    <property type="match status" value="1"/>
</dbReference>
<comment type="cofactor">
    <cofactor evidence="2 13">
        <name>FAD</name>
        <dbReference type="ChEBI" id="CHEBI:57692"/>
    </cofactor>
</comment>
<evidence type="ECO:0000259" key="15">
    <source>
        <dbReference type="PROSITE" id="PS51384"/>
    </source>
</evidence>
<feature type="binding site" evidence="13">
    <location>
        <begin position="540"/>
        <end position="544"/>
    </location>
    <ligand>
        <name>NADP(+)</name>
        <dbReference type="ChEBI" id="CHEBI:58349"/>
    </ligand>
</feature>
<dbReference type="SUPFAM" id="SSF52343">
    <property type="entry name" value="Ferredoxin reductase-like, C-terminal NADP-linked domain"/>
    <property type="match status" value="1"/>
</dbReference>
<evidence type="ECO:0000259" key="14">
    <source>
        <dbReference type="PROSITE" id="PS50902"/>
    </source>
</evidence>
<dbReference type="GO" id="GO:0016651">
    <property type="term" value="F:oxidoreductase activity, acting on NAD(P)H"/>
    <property type="evidence" value="ECO:0007669"/>
    <property type="project" value="UniProtKB-UniRule"/>
</dbReference>
<feature type="binding site" evidence="13">
    <location>
        <position position="369"/>
    </location>
    <ligand>
        <name>FAD</name>
        <dbReference type="ChEBI" id="CHEBI:57692"/>
    </ligand>
</feature>